<dbReference type="PRINTS" id="PR00344">
    <property type="entry name" value="BCTRLSENSOR"/>
</dbReference>
<keyword evidence="7" id="KW-1133">Transmembrane helix</keyword>
<keyword evidence="5 10" id="KW-0418">Kinase</keyword>
<reference evidence="10 11" key="1">
    <citation type="submission" date="2020-08" db="EMBL/GenBank/DDBJ databases">
        <title>Genome public.</title>
        <authorList>
            <person name="Liu C."/>
            <person name="Sun Q."/>
        </authorList>
    </citation>
    <scope>NUCLEOTIDE SEQUENCE [LARGE SCALE GENOMIC DNA]</scope>
    <source>
        <strain evidence="10 11">NSJ-79</strain>
    </source>
</reference>
<keyword evidence="7" id="KW-0812">Transmembrane</keyword>
<dbReference type="PROSITE" id="PS50109">
    <property type="entry name" value="HIS_KIN"/>
    <property type="match status" value="1"/>
</dbReference>
<dbReference type="GO" id="GO:0016301">
    <property type="term" value="F:kinase activity"/>
    <property type="evidence" value="ECO:0007669"/>
    <property type="project" value="UniProtKB-KW"/>
</dbReference>
<dbReference type="Gene3D" id="3.40.50.2300">
    <property type="match status" value="1"/>
</dbReference>
<dbReference type="InterPro" id="IPR004358">
    <property type="entry name" value="Sig_transdc_His_kin-like_C"/>
</dbReference>
<keyword evidence="3" id="KW-0597">Phosphoprotein</keyword>
<keyword evidence="7" id="KW-0472">Membrane</keyword>
<dbReference type="Proteomes" id="UP000651475">
    <property type="component" value="Unassembled WGS sequence"/>
</dbReference>
<evidence type="ECO:0000256" key="2">
    <source>
        <dbReference type="ARBA" id="ARBA00012438"/>
    </source>
</evidence>
<organism evidence="10 11">
    <name type="scientific">Parabacteroides hominis</name>
    <dbReference type="NCBI Taxonomy" id="2763057"/>
    <lineage>
        <taxon>Bacteria</taxon>
        <taxon>Pseudomonadati</taxon>
        <taxon>Bacteroidota</taxon>
        <taxon>Bacteroidia</taxon>
        <taxon>Bacteroidales</taxon>
        <taxon>Tannerellaceae</taxon>
        <taxon>Parabacteroides</taxon>
    </lineage>
</organism>
<comment type="catalytic activity">
    <reaction evidence="1">
        <text>ATP + protein L-histidine = ADP + protein N-phospho-L-histidine.</text>
        <dbReference type="EC" id="2.7.13.3"/>
    </reaction>
</comment>
<dbReference type="EMBL" id="JACOOJ010000004">
    <property type="protein sequence ID" value="MBC5631830.1"/>
    <property type="molecule type" value="Genomic_DNA"/>
</dbReference>
<keyword evidence="4" id="KW-0808">Transferase</keyword>
<keyword evidence="6" id="KW-0902">Two-component regulatory system</keyword>
<sequence length="767" mass="87509">MLHKYSFQAIATVMILLFICMSCGVSTETSEEKHILVIQSYEKHFSPYKEMKKILAQNLNKKGIRATVYSLYLDCEQSSEKQLRLKIFNKLDELSSWKPDIILVNDDQALNALVASKHPDSKSIPVVFMGINYPNIPIIEKHPNLTGFYDKPDFRANIQLIQHLIGNCIVIRVTDETLQDDMILAEMNRQIEDICPVNNIYSTDRARLSGKNGISITDIPKIKPDSMYVSTLNARSTPALIRGFGENYYNKAYLATKRDYTTLSLGRLSAFPCFCVVNELLGSKNGIAGGYMASLEDQTHKAVDRVADILKGMPLSAFPQMEQTRKSYIFNYEELDRWNIDLGLLPTDAIFVNMPFVVRYKIILSVLAALVSALLITLFVYQRKQYKLEESYKLEAQKKLREEKAFLSFALESGNIFAFRYKNDLFEFDREFYNALGIPIVPITTEQFLQTIHPSDRAAYQESREQLKMGLDAPQVVQQRHDFNGKGHEWWEFRYAQNKNWREENAGSPMAVSGLCLNVEKIKSTENSLIQARRKAEESDRMKSVFLANMSHEIRTPLNAIVGFSELLNSDMELEPEEKVEFLDLISKNSELLLKLINDILDLSRIESGCMSFSYEELDLSELIEDVFNTHRMMMPEGVELRIQLPEHPAIIRIDRLRLTQVCTNFINNARKFTSEGHITIGYKLCPDHDFVLIHVADTGKGIPEEKKAMIFERFQKLDEFAQGTGLGLSICQSIIQAFKGHISLESTVGKGSTFTIALPYAPKQEA</sequence>
<dbReference type="InterPro" id="IPR003594">
    <property type="entry name" value="HATPase_dom"/>
</dbReference>
<dbReference type="InterPro" id="IPR005467">
    <property type="entry name" value="His_kinase_dom"/>
</dbReference>
<keyword evidence="11" id="KW-1185">Reference proteome</keyword>
<dbReference type="CDD" id="cd00082">
    <property type="entry name" value="HisKA"/>
    <property type="match status" value="1"/>
</dbReference>
<comment type="caution">
    <text evidence="10">The sequence shown here is derived from an EMBL/GenBank/DDBJ whole genome shotgun (WGS) entry which is preliminary data.</text>
</comment>
<dbReference type="Gene3D" id="3.30.565.10">
    <property type="entry name" value="Histidine kinase-like ATPase, C-terminal domain"/>
    <property type="match status" value="1"/>
</dbReference>
<evidence type="ECO:0000256" key="8">
    <source>
        <dbReference type="SAM" id="SignalP"/>
    </source>
</evidence>
<dbReference type="PANTHER" id="PTHR43711">
    <property type="entry name" value="TWO-COMPONENT HISTIDINE KINASE"/>
    <property type="match status" value="1"/>
</dbReference>
<gene>
    <name evidence="10" type="ORF">H8S65_03410</name>
</gene>
<dbReference type="Gene3D" id="3.30.450.20">
    <property type="entry name" value="PAS domain"/>
    <property type="match status" value="1"/>
</dbReference>
<evidence type="ECO:0000313" key="10">
    <source>
        <dbReference type="EMBL" id="MBC5631830.1"/>
    </source>
</evidence>
<dbReference type="InterPro" id="IPR036890">
    <property type="entry name" value="HATPase_C_sf"/>
</dbReference>
<evidence type="ECO:0000256" key="4">
    <source>
        <dbReference type="ARBA" id="ARBA00022679"/>
    </source>
</evidence>
<feature type="domain" description="Histidine kinase" evidence="9">
    <location>
        <begin position="549"/>
        <end position="763"/>
    </location>
</feature>
<evidence type="ECO:0000256" key="7">
    <source>
        <dbReference type="SAM" id="Phobius"/>
    </source>
</evidence>
<evidence type="ECO:0000256" key="6">
    <source>
        <dbReference type="ARBA" id="ARBA00023012"/>
    </source>
</evidence>
<proteinExistence type="predicted"/>
<dbReference type="InterPro" id="IPR003661">
    <property type="entry name" value="HisK_dim/P_dom"/>
</dbReference>
<dbReference type="SUPFAM" id="SSF47384">
    <property type="entry name" value="Homodimeric domain of signal transducing histidine kinase"/>
    <property type="match status" value="1"/>
</dbReference>
<protein>
    <recommendedName>
        <fullName evidence="2">histidine kinase</fullName>
        <ecNumber evidence="2">2.7.13.3</ecNumber>
    </recommendedName>
</protein>
<dbReference type="Gene3D" id="1.10.287.130">
    <property type="match status" value="1"/>
</dbReference>
<dbReference type="SMART" id="SM00388">
    <property type="entry name" value="HisKA"/>
    <property type="match status" value="1"/>
</dbReference>
<feature type="chain" id="PRO_5046855181" description="histidine kinase" evidence="8">
    <location>
        <begin position="25"/>
        <end position="767"/>
    </location>
</feature>
<evidence type="ECO:0000259" key="9">
    <source>
        <dbReference type="PROSITE" id="PS50109"/>
    </source>
</evidence>
<dbReference type="SMART" id="SM00387">
    <property type="entry name" value="HATPase_c"/>
    <property type="match status" value="1"/>
</dbReference>
<dbReference type="Pfam" id="PF00512">
    <property type="entry name" value="HisKA"/>
    <property type="match status" value="1"/>
</dbReference>
<dbReference type="Pfam" id="PF02518">
    <property type="entry name" value="HATPase_c"/>
    <property type="match status" value="1"/>
</dbReference>
<keyword evidence="8" id="KW-0732">Signal</keyword>
<dbReference type="PANTHER" id="PTHR43711:SF31">
    <property type="entry name" value="HISTIDINE KINASE"/>
    <property type="match status" value="1"/>
</dbReference>
<dbReference type="EC" id="2.7.13.3" evidence="2"/>
<feature type="signal peptide" evidence="8">
    <location>
        <begin position="1"/>
        <end position="24"/>
    </location>
</feature>
<accession>A0ABR7DK72</accession>
<name>A0ABR7DK72_9BACT</name>
<dbReference type="InterPro" id="IPR036097">
    <property type="entry name" value="HisK_dim/P_sf"/>
</dbReference>
<dbReference type="SUPFAM" id="SSF55874">
    <property type="entry name" value="ATPase domain of HSP90 chaperone/DNA topoisomerase II/histidine kinase"/>
    <property type="match status" value="1"/>
</dbReference>
<feature type="transmembrane region" description="Helical" evidence="7">
    <location>
        <begin position="362"/>
        <end position="381"/>
    </location>
</feature>
<dbReference type="InterPro" id="IPR050736">
    <property type="entry name" value="Sensor_HK_Regulatory"/>
</dbReference>
<dbReference type="RefSeq" id="WP_186928564.1">
    <property type="nucleotide sequence ID" value="NZ_JACOOJ010000004.1"/>
</dbReference>
<evidence type="ECO:0000313" key="11">
    <source>
        <dbReference type="Proteomes" id="UP000651475"/>
    </source>
</evidence>
<evidence type="ECO:0000256" key="5">
    <source>
        <dbReference type="ARBA" id="ARBA00022777"/>
    </source>
</evidence>
<evidence type="ECO:0000256" key="3">
    <source>
        <dbReference type="ARBA" id="ARBA00022553"/>
    </source>
</evidence>
<evidence type="ECO:0000256" key="1">
    <source>
        <dbReference type="ARBA" id="ARBA00000085"/>
    </source>
</evidence>